<proteinExistence type="inferred from homology"/>
<comment type="similarity">
    <text evidence="1">Belongs to the OPA3 family.</text>
</comment>
<organism evidence="4 5">
    <name type="scientific">Nannochloropsis gaditana</name>
    <dbReference type="NCBI Taxonomy" id="72520"/>
    <lineage>
        <taxon>Eukaryota</taxon>
        <taxon>Sar</taxon>
        <taxon>Stramenopiles</taxon>
        <taxon>Ochrophyta</taxon>
        <taxon>Eustigmatophyceae</taxon>
        <taxon>Eustigmatales</taxon>
        <taxon>Monodopsidaceae</taxon>
        <taxon>Nannochloropsis</taxon>
    </lineage>
</organism>
<evidence type="ECO:0000313" key="4">
    <source>
        <dbReference type="EMBL" id="EWM23560.1"/>
    </source>
</evidence>
<dbReference type="Pfam" id="PF07047">
    <property type="entry name" value="OPA3"/>
    <property type="match status" value="1"/>
</dbReference>
<evidence type="ECO:0000256" key="3">
    <source>
        <dbReference type="SAM" id="MobiDB-lite"/>
    </source>
</evidence>
<dbReference type="AlphaFoldDB" id="W7T967"/>
<dbReference type="EMBL" id="AZIL01001573">
    <property type="protein sequence ID" value="EWM23560.1"/>
    <property type="molecule type" value="Genomic_DNA"/>
</dbReference>
<reference evidence="4 5" key="1">
    <citation type="journal article" date="2014" name="Mol. Plant">
        <title>Chromosome Scale Genome Assembly and Transcriptome Profiling of Nannochloropsis gaditana in Nitrogen Depletion.</title>
        <authorList>
            <person name="Corteggiani Carpinelli E."/>
            <person name="Telatin A."/>
            <person name="Vitulo N."/>
            <person name="Forcato C."/>
            <person name="D'Angelo M."/>
            <person name="Schiavon R."/>
            <person name="Vezzi A."/>
            <person name="Giacometti G.M."/>
            <person name="Morosinotto T."/>
            <person name="Valle G."/>
        </authorList>
    </citation>
    <scope>NUCLEOTIDE SEQUENCE [LARGE SCALE GENOMIC DNA]</scope>
    <source>
        <strain evidence="4 5">B-31</strain>
    </source>
</reference>
<feature type="region of interest" description="Disordered" evidence="3">
    <location>
        <begin position="200"/>
        <end position="361"/>
    </location>
</feature>
<dbReference type="GO" id="GO:0005739">
    <property type="term" value="C:mitochondrion"/>
    <property type="evidence" value="ECO:0007669"/>
    <property type="project" value="TreeGrafter"/>
</dbReference>
<sequence length="361" mass="40835">MAGLPLLKLGGLAIKTLAKPVAKRLKIEATKRPTLKNLYVTVGQWTHQASAWITISSAGHKSLGVKELEEAAAFARGADFLSETLVFFVGGAILTFEYTRSNASAAQKEAAKEASRQKFREDLEARFLSLEARVIRMEERQQAGWSSVFPGSKGKEGRRVALEDLPEAPHFADVETLKRKKNSRRRKRWLEEAVGWRRRREEVKEESVGEPKQAQTQRSSPRLSQRQHPGMISHRQKRDCPKREVLWIDRPLPRPKVVQPLSPPLPALPGRRDQLPTGSWEGGREGGREQRRKGKKEGPLHKNRGAGEVGGHGRGASSEEEEIEKEEKEEKEEEEEEEEGEESMEGKEVQRRLELKKAEKT</sequence>
<feature type="compositionally biased region" description="Acidic residues" evidence="3">
    <location>
        <begin position="318"/>
        <end position="343"/>
    </location>
</feature>
<dbReference type="InterPro" id="IPR010754">
    <property type="entry name" value="OPA3-like"/>
</dbReference>
<name>W7T967_9STRA</name>
<keyword evidence="5" id="KW-1185">Reference proteome</keyword>
<dbReference type="Proteomes" id="UP000019335">
    <property type="component" value="Chromosome 16"/>
</dbReference>
<protein>
    <submittedName>
        <fullName evidence="4">Optic atrophy 3</fullName>
    </submittedName>
</protein>
<dbReference type="GO" id="GO:0019216">
    <property type="term" value="P:regulation of lipid metabolic process"/>
    <property type="evidence" value="ECO:0007669"/>
    <property type="project" value="TreeGrafter"/>
</dbReference>
<feature type="compositionally biased region" description="Basic and acidic residues" evidence="3">
    <location>
        <begin position="344"/>
        <end position="361"/>
    </location>
</feature>
<evidence type="ECO:0000256" key="1">
    <source>
        <dbReference type="ARBA" id="ARBA00007584"/>
    </source>
</evidence>
<dbReference type="OrthoDB" id="2129069at2759"/>
<feature type="compositionally biased region" description="Basic and acidic residues" evidence="3">
    <location>
        <begin position="238"/>
        <end position="247"/>
    </location>
</feature>
<feature type="compositionally biased region" description="Basic and acidic residues" evidence="3">
    <location>
        <begin position="200"/>
        <end position="209"/>
    </location>
</feature>
<comment type="caution">
    <text evidence="4">The sequence shown here is derived from an EMBL/GenBank/DDBJ whole genome shotgun (WGS) entry which is preliminary data.</text>
</comment>
<dbReference type="PANTHER" id="PTHR12499">
    <property type="entry name" value="OPTIC ATROPHY 3 PROTEIN OPA3"/>
    <property type="match status" value="1"/>
</dbReference>
<evidence type="ECO:0000256" key="2">
    <source>
        <dbReference type="ARBA" id="ARBA00023054"/>
    </source>
</evidence>
<feature type="compositionally biased region" description="Polar residues" evidence="3">
    <location>
        <begin position="213"/>
        <end position="227"/>
    </location>
</feature>
<accession>W7T967</accession>
<dbReference type="PANTHER" id="PTHR12499:SF0">
    <property type="entry name" value="OPTIC ATROPHY 3 PROTEIN"/>
    <property type="match status" value="1"/>
</dbReference>
<evidence type="ECO:0000313" key="5">
    <source>
        <dbReference type="Proteomes" id="UP000019335"/>
    </source>
</evidence>
<gene>
    <name evidence="4" type="ORF">Naga_100503g1</name>
</gene>
<keyword evidence="2" id="KW-0175">Coiled coil</keyword>